<feature type="compositionally biased region" description="Polar residues" evidence="1">
    <location>
        <begin position="564"/>
        <end position="597"/>
    </location>
</feature>
<accession>A0AAN7ZKE9</accession>
<evidence type="ECO:0000256" key="2">
    <source>
        <dbReference type="SAM" id="SignalP"/>
    </source>
</evidence>
<evidence type="ECO:0000256" key="1">
    <source>
        <dbReference type="SAM" id="MobiDB-lite"/>
    </source>
</evidence>
<name>A0AAN7ZKE9_9PEZI</name>
<evidence type="ECO:0000313" key="3">
    <source>
        <dbReference type="EMBL" id="KAK5689418.1"/>
    </source>
</evidence>
<evidence type="ECO:0000313" key="4">
    <source>
        <dbReference type="Proteomes" id="UP001310594"/>
    </source>
</evidence>
<dbReference type="Proteomes" id="UP001310594">
    <property type="component" value="Unassembled WGS sequence"/>
</dbReference>
<feature type="signal peptide" evidence="2">
    <location>
        <begin position="1"/>
        <end position="21"/>
    </location>
</feature>
<keyword evidence="2" id="KW-0732">Signal</keyword>
<protein>
    <submittedName>
        <fullName evidence="3">Uncharacterized protein</fullName>
    </submittedName>
</protein>
<feature type="compositionally biased region" description="Low complexity" evidence="1">
    <location>
        <begin position="534"/>
        <end position="563"/>
    </location>
</feature>
<feature type="region of interest" description="Disordered" evidence="1">
    <location>
        <begin position="534"/>
        <end position="639"/>
    </location>
</feature>
<feature type="compositionally biased region" description="Polar residues" evidence="1">
    <location>
        <begin position="691"/>
        <end position="709"/>
    </location>
</feature>
<gene>
    <name evidence="3" type="ORF">LTR97_012892</name>
</gene>
<sequence>MRPLSQQRCLLLLSAVRLAQATSLADYIVAGLGVGSSTTDISSATSVATPQPTGGSIPAVVTSLHALYSNGSVDECYSSWDRWLSASWLETWGTYVDYTTFTTRWTQTAPAYNGSTYVATETVDTTQTILNGMFPMTTETVHTTYTSSETIASTPAKTSTGGGTFTYSHLSTQNNTLAKPTCVLPSIVSQCQSQWERWITTQLVPGPTPPPHCDINAGFLQNTNTVPPCATSYASVVASYGAYIDAYPSPLCTQVCLYHQPSVGGPLCDSVRQNYVSQENYQFAAETATTQYLPFFSAGYQGGPMNETAGDWDISWTWPTASTLGVPSCTLGCGRCAVTGGTVQLIYWPETATSFGSNYTVPRTNPASPVTVETLGTTFTSPTLYISYSSVYAANGCSVIGKNITNTIVAIPTNSPLSSVYGGTIPCDAHMRYTQEWTATAPFTVADLNEPVPYSIYSSQPWCATYLRNQGCEGTCPLSLGYKPILVVPEEVLQNLQPAWATCYGDIRGQYDPPMALQQTSVAAGPTVPIATTTTQTQTQSATPASGPESITPSATATPYSATLGSESASGGTQTPVESENPTTTASAQEISLSQVSPTPPYDPSATSPDNPDEGPISEPSTADSLDIDSGSAQGLQTSTSRNDVGILVSVLTGGSSVALSNEQNANEATASVVGLSGDTTASGTGSSEGDLSQTGHDAASPTTSAEQTVATVGSQVYTIVSLSSNGENYIDTDTQANTVYSTSPQSLDPGAVVVANDGSTVTLSGSDQTAALNGQVVGAASLGGVVIGSGSSGTTVYASMQTAEAVITANGQRYTQIAQTDGAQVYANSDSSLTIPTDGAAIAVGSETVSMVSTGEIVVGSRTYTLTADNTNAMPNTSGNIALTVGSQMYSLSKGPNGQEIVDAGSTTLTLSSGGSAMTIDGQTLSLASDGALVAGQGSYSTTVSVGDAVSTSSSNGQVTAFISTTVSPSESPATTSTSSAGKLFAPWLGVLAACALKLVAL</sequence>
<dbReference type="EMBL" id="JAVRQU010000032">
    <property type="protein sequence ID" value="KAK5689418.1"/>
    <property type="molecule type" value="Genomic_DNA"/>
</dbReference>
<organism evidence="3 4">
    <name type="scientific">Elasticomyces elasticus</name>
    <dbReference type="NCBI Taxonomy" id="574655"/>
    <lineage>
        <taxon>Eukaryota</taxon>
        <taxon>Fungi</taxon>
        <taxon>Dikarya</taxon>
        <taxon>Ascomycota</taxon>
        <taxon>Pezizomycotina</taxon>
        <taxon>Dothideomycetes</taxon>
        <taxon>Dothideomycetidae</taxon>
        <taxon>Mycosphaerellales</taxon>
        <taxon>Teratosphaeriaceae</taxon>
        <taxon>Elasticomyces</taxon>
    </lineage>
</organism>
<dbReference type="AlphaFoldDB" id="A0AAN7ZKE9"/>
<feature type="compositionally biased region" description="Low complexity" evidence="1">
    <location>
        <begin position="677"/>
        <end position="690"/>
    </location>
</feature>
<proteinExistence type="predicted"/>
<reference evidence="3" key="1">
    <citation type="submission" date="2023-08" db="EMBL/GenBank/DDBJ databases">
        <title>Black Yeasts Isolated from many extreme environments.</title>
        <authorList>
            <person name="Coleine C."/>
            <person name="Stajich J.E."/>
            <person name="Selbmann L."/>
        </authorList>
    </citation>
    <scope>NUCLEOTIDE SEQUENCE</scope>
    <source>
        <strain evidence="3">CCFEE 5810</strain>
    </source>
</reference>
<feature type="region of interest" description="Disordered" evidence="1">
    <location>
        <begin position="677"/>
        <end position="709"/>
    </location>
</feature>
<comment type="caution">
    <text evidence="3">The sequence shown here is derived from an EMBL/GenBank/DDBJ whole genome shotgun (WGS) entry which is preliminary data.</text>
</comment>
<feature type="chain" id="PRO_5042975920" evidence="2">
    <location>
        <begin position="22"/>
        <end position="1003"/>
    </location>
</feature>